<reference evidence="2 3" key="1">
    <citation type="submission" date="2017-04" db="EMBL/GenBank/DDBJ databases">
        <title>Novel microbial lineages endemic to geothermal iron-oxide mats fill important gaps in the evolutionary history of Archaea.</title>
        <authorList>
            <person name="Jay Z.J."/>
            <person name="Beam J.P."/>
            <person name="Dlakic M."/>
            <person name="Rusch D.B."/>
            <person name="Kozubal M.A."/>
            <person name="Inskeep W.P."/>
        </authorList>
    </citation>
    <scope>NUCLEOTIDE SEQUENCE [LARGE SCALE GENOMIC DNA]</scope>
    <source>
        <strain evidence="2">OSP_D</strain>
    </source>
</reference>
<proteinExistence type="predicted"/>
<feature type="transmembrane region" description="Helical" evidence="1">
    <location>
        <begin position="37"/>
        <end position="54"/>
    </location>
</feature>
<keyword evidence="1" id="KW-0812">Transmembrane</keyword>
<evidence type="ECO:0000313" key="2">
    <source>
        <dbReference type="EMBL" id="PSN91937.1"/>
    </source>
</evidence>
<organism evidence="2 3">
    <name type="scientific">Candidatus Marsarchaeota G2 archaeon OSP_D</name>
    <dbReference type="NCBI Taxonomy" id="1978157"/>
    <lineage>
        <taxon>Archaea</taxon>
        <taxon>Candidatus Marsarchaeota</taxon>
        <taxon>Candidatus Marsarchaeota group 2</taxon>
    </lineage>
</organism>
<gene>
    <name evidence="2" type="ORF">B9Q03_02860</name>
</gene>
<comment type="caution">
    <text evidence="2">The sequence shown here is derived from an EMBL/GenBank/DDBJ whole genome shotgun (WGS) entry which is preliminary data.</text>
</comment>
<name>A0A2R6AZW1_9ARCH</name>
<evidence type="ECO:0000313" key="3">
    <source>
        <dbReference type="Proteomes" id="UP000240322"/>
    </source>
</evidence>
<dbReference type="AlphaFoldDB" id="A0A2R6AZW1"/>
<accession>A0A2R6AZW1</accession>
<protein>
    <submittedName>
        <fullName evidence="2">Uncharacterized protein</fullName>
    </submittedName>
</protein>
<keyword evidence="1" id="KW-1133">Transmembrane helix</keyword>
<dbReference type="EMBL" id="NEXE01000014">
    <property type="protein sequence ID" value="PSN91937.1"/>
    <property type="molecule type" value="Genomic_DNA"/>
</dbReference>
<keyword evidence="1" id="KW-0472">Membrane</keyword>
<dbReference type="Proteomes" id="UP000240322">
    <property type="component" value="Unassembled WGS sequence"/>
</dbReference>
<sequence>MVGATKLNCDPPWSPLPTDIFSFFRNLNVFGRNRKRFGLRVLLAVSLYAFGLSLREENL</sequence>
<evidence type="ECO:0000256" key="1">
    <source>
        <dbReference type="SAM" id="Phobius"/>
    </source>
</evidence>